<dbReference type="eggNOG" id="arCOG11868">
    <property type="taxonomic scope" value="Archaea"/>
</dbReference>
<sequence length="60" mass="6454">MSGDVPVDAVCTGCSQTRVKRVSEEEAEGSFRHVCHVCQSVQWMNTVARLSGLEQGGDGE</sequence>
<protein>
    <submittedName>
        <fullName evidence="1">Uncharacterized protein</fullName>
    </submittedName>
</protein>
<dbReference type="RefSeq" id="WP_009374653.1">
    <property type="nucleotide sequence ID" value="NZ_ALJD01000002.1"/>
</dbReference>
<dbReference type="OrthoDB" id="192213at2157"/>
<dbReference type="Proteomes" id="UP000007813">
    <property type="component" value="Unassembled WGS sequence"/>
</dbReference>
<dbReference type="EMBL" id="ALJD01000002">
    <property type="protein sequence ID" value="EJN61578.1"/>
    <property type="molecule type" value="Genomic_DNA"/>
</dbReference>
<accession>J3A7I5</accession>
<dbReference type="AlphaFoldDB" id="J3A7I5"/>
<proteinExistence type="predicted"/>
<evidence type="ECO:0000313" key="2">
    <source>
        <dbReference type="Proteomes" id="UP000007813"/>
    </source>
</evidence>
<organism evidence="1 2">
    <name type="scientific">Halogranum salarium B-1</name>
    <dbReference type="NCBI Taxonomy" id="1210908"/>
    <lineage>
        <taxon>Archaea</taxon>
        <taxon>Methanobacteriati</taxon>
        <taxon>Methanobacteriota</taxon>
        <taxon>Stenosarchaea group</taxon>
        <taxon>Halobacteria</taxon>
        <taxon>Halobacteriales</taxon>
        <taxon>Haloferacaceae</taxon>
    </lineage>
</organism>
<evidence type="ECO:0000313" key="1">
    <source>
        <dbReference type="EMBL" id="EJN61578.1"/>
    </source>
</evidence>
<gene>
    <name evidence="1" type="ORF">HSB1_06190</name>
</gene>
<comment type="caution">
    <text evidence="1">The sequence shown here is derived from an EMBL/GenBank/DDBJ whole genome shotgun (WGS) entry which is preliminary data.</text>
</comment>
<reference evidence="1 2" key="1">
    <citation type="journal article" date="2012" name="J. Bacteriol.">
        <title>Draft Genome Sequence of the Extremely Halophilic Archaeon Halogranum salarium B-1T.</title>
        <authorList>
            <person name="Kim K.K."/>
            <person name="Lee K.C."/>
            <person name="Lee J.S."/>
        </authorList>
    </citation>
    <scope>NUCLEOTIDE SEQUENCE [LARGE SCALE GENOMIC DNA]</scope>
    <source>
        <strain evidence="1 2">B-1</strain>
    </source>
</reference>
<name>J3A7I5_9EURY</name>